<evidence type="ECO:0000259" key="2">
    <source>
        <dbReference type="Pfam" id="PF00535"/>
    </source>
</evidence>
<dbReference type="PANTHER" id="PTHR43630">
    <property type="entry name" value="POLY-BETA-1,6-N-ACETYL-D-GLUCOSAMINE SYNTHASE"/>
    <property type="match status" value="1"/>
</dbReference>
<dbReference type="InterPro" id="IPR001173">
    <property type="entry name" value="Glyco_trans_2-like"/>
</dbReference>
<proteinExistence type="predicted"/>
<protein>
    <submittedName>
        <fullName evidence="3">Glycosyltransferase</fullName>
    </submittedName>
</protein>
<evidence type="ECO:0000313" key="4">
    <source>
        <dbReference type="Proteomes" id="UP000516384"/>
    </source>
</evidence>
<dbReference type="EMBL" id="CP061172">
    <property type="protein sequence ID" value="QNR67109.1"/>
    <property type="molecule type" value="Genomic_DNA"/>
</dbReference>
<dbReference type="Gene3D" id="3.90.550.10">
    <property type="entry name" value="Spore Coat Polysaccharide Biosynthesis Protein SpsA, Chain A"/>
    <property type="match status" value="1"/>
</dbReference>
<gene>
    <name evidence="3" type="ORF">IAQ67_25690</name>
</gene>
<keyword evidence="1" id="KW-0802">TPR repeat</keyword>
<name>A0A7H0Y7Q1_9BACL</name>
<feature type="repeat" description="TPR" evidence="1">
    <location>
        <begin position="231"/>
        <end position="264"/>
    </location>
</feature>
<keyword evidence="3" id="KW-0808">Transferase</keyword>
<accession>A0A7H0Y7Q1</accession>
<dbReference type="PROSITE" id="PS50005">
    <property type="entry name" value="TPR"/>
    <property type="match status" value="2"/>
</dbReference>
<dbReference type="InterPro" id="IPR011990">
    <property type="entry name" value="TPR-like_helical_dom_sf"/>
</dbReference>
<dbReference type="Pfam" id="PF13432">
    <property type="entry name" value="TPR_16"/>
    <property type="match status" value="1"/>
</dbReference>
<dbReference type="RefSeq" id="WP_190298106.1">
    <property type="nucleotide sequence ID" value="NZ_CP061172.1"/>
</dbReference>
<dbReference type="PANTHER" id="PTHR43630:SF2">
    <property type="entry name" value="GLYCOSYLTRANSFERASE"/>
    <property type="match status" value="1"/>
</dbReference>
<organism evidence="3 4">
    <name type="scientific">Paenibacillus peoriae</name>
    <dbReference type="NCBI Taxonomy" id="59893"/>
    <lineage>
        <taxon>Bacteria</taxon>
        <taxon>Bacillati</taxon>
        <taxon>Bacillota</taxon>
        <taxon>Bacilli</taxon>
        <taxon>Bacillales</taxon>
        <taxon>Paenibacillaceae</taxon>
        <taxon>Paenibacillus</taxon>
    </lineage>
</organism>
<dbReference type="SUPFAM" id="SSF48452">
    <property type="entry name" value="TPR-like"/>
    <property type="match status" value="1"/>
</dbReference>
<dbReference type="Gene3D" id="1.25.40.10">
    <property type="entry name" value="Tetratricopeptide repeat domain"/>
    <property type="match status" value="2"/>
</dbReference>
<reference evidence="3 4" key="1">
    <citation type="submission" date="2020-09" db="EMBL/GenBank/DDBJ databases">
        <title>Characterization of Paenibacillus peoriae strain ZF390 with broad-spectrum antimicrobial activity as a potential biocontrol agent.</title>
        <authorList>
            <person name="Li L."/>
            <person name="Zhao Y."/>
            <person name="Li B."/>
            <person name="Xie X."/>
        </authorList>
    </citation>
    <scope>NUCLEOTIDE SEQUENCE [LARGE SCALE GENOMIC DNA]</scope>
    <source>
        <strain evidence="3 4">ZF390</strain>
    </source>
</reference>
<dbReference type="SUPFAM" id="SSF53448">
    <property type="entry name" value="Nucleotide-diphospho-sugar transferases"/>
    <property type="match status" value="1"/>
</dbReference>
<evidence type="ECO:0000313" key="3">
    <source>
        <dbReference type="EMBL" id="QNR67109.1"/>
    </source>
</evidence>
<dbReference type="Proteomes" id="UP000516384">
    <property type="component" value="Chromosome"/>
</dbReference>
<dbReference type="InterPro" id="IPR019734">
    <property type="entry name" value="TPR_rpt"/>
</dbReference>
<sequence>MNKTISLCMIVKNEEKVLDRCLSSVKNKVDEIIIIDTGSTDSTMEIAREYTEKVYSYQWGDDFAAARNHSLEYAESDYILVLDADEYLESDADLKKVVESGKDYYLTRIRNLLSFGWAHTHTAIRLFVNKPQLKYKNRLHEHLDTMNENYEYSTEMAEFVILHTGYMNETVAEKDKLSRNLPIMLKEVAENPNGYNLFNTGNVYYSLGNYKKAIEFYQRSYPLSKDKSYTPELLTKIATCLSYLGSYEEGLRVLEDAVEIFPNTVDLRYAQGKIYFEAGYFKDAELAFRKCLIMGDKGITVTEGAGGYGAHYYLSLLYYKKGEMAKSYDEIIQVIQHKKLFVPGLNHYFDVILKSNIPFNDVKFNINDIYNVSNVEELRWLMESMYSLRHPLLNEYLITYNLTVEDKIKAVALLFDKKYEESKQYWGKVPLDQENALDVVLLAIILQDEGLYNSAQTVLNLSVNERKMFKSILFGGNLTKLSMTTNLEEMILKVISHLIVLQEFEIFESISLVLITSDSDGIKQKLGEVLTSYGFHEVAIDILVKCFEKKPNSSSLVSLLGDICLKSGYLQDAQLFYNKLLEIKPDYSSYERCYDLYEVSENVQGMRVIKEEIKRKYPLATWVKGFSMV</sequence>
<feature type="repeat" description="TPR" evidence="1">
    <location>
        <begin position="194"/>
        <end position="227"/>
    </location>
</feature>
<dbReference type="Pfam" id="PF00535">
    <property type="entry name" value="Glycos_transf_2"/>
    <property type="match status" value="1"/>
</dbReference>
<dbReference type="SMART" id="SM00028">
    <property type="entry name" value="TPR"/>
    <property type="match status" value="5"/>
</dbReference>
<dbReference type="CDD" id="cd02511">
    <property type="entry name" value="Beta4Glucosyltransferase"/>
    <property type="match status" value="1"/>
</dbReference>
<dbReference type="Pfam" id="PF13181">
    <property type="entry name" value="TPR_8"/>
    <property type="match status" value="2"/>
</dbReference>
<dbReference type="AlphaFoldDB" id="A0A7H0Y7Q1"/>
<feature type="domain" description="Glycosyltransferase 2-like" evidence="2">
    <location>
        <begin position="6"/>
        <end position="100"/>
    </location>
</feature>
<dbReference type="GO" id="GO:0016740">
    <property type="term" value="F:transferase activity"/>
    <property type="evidence" value="ECO:0007669"/>
    <property type="project" value="UniProtKB-KW"/>
</dbReference>
<evidence type="ECO:0000256" key="1">
    <source>
        <dbReference type="PROSITE-ProRule" id="PRU00339"/>
    </source>
</evidence>
<dbReference type="InterPro" id="IPR029044">
    <property type="entry name" value="Nucleotide-diphossugar_trans"/>
</dbReference>